<evidence type="ECO:0000313" key="2">
    <source>
        <dbReference type="EMBL" id="GFY93241.1"/>
    </source>
</evidence>
<protein>
    <submittedName>
        <fullName evidence="2">Uncharacterized protein</fullName>
    </submittedName>
</protein>
<name>A0A7J0F3H1_9ERIC</name>
<keyword evidence="3" id="KW-1185">Reference proteome</keyword>
<accession>A0A7J0F3H1</accession>
<evidence type="ECO:0000313" key="3">
    <source>
        <dbReference type="Proteomes" id="UP000585474"/>
    </source>
</evidence>
<comment type="caution">
    <text evidence="2">The sequence shown here is derived from an EMBL/GenBank/DDBJ whole genome shotgun (WGS) entry which is preliminary data.</text>
</comment>
<sequence length="125" mass="13706">MNHVMHPMNGVDMWEKSPKPPPFAKLPGRPKKARREPDPPASQHKLKKTCIQMSCRRCGKTRHNKRTCTADMQSPPTTKGKKSTPASQGVRPPSTHGGAQHRPALFSPKVSGSKLSASNLLVPKL</sequence>
<dbReference type="EMBL" id="BJWL01000008">
    <property type="protein sequence ID" value="GFY93241.1"/>
    <property type="molecule type" value="Genomic_DNA"/>
</dbReference>
<feature type="region of interest" description="Disordered" evidence="1">
    <location>
        <begin position="1"/>
        <end position="125"/>
    </location>
</feature>
<reference evidence="2 3" key="1">
    <citation type="submission" date="2019-07" db="EMBL/GenBank/DDBJ databases">
        <title>De Novo Assembly of kiwifruit Actinidia rufa.</title>
        <authorList>
            <person name="Sugita-Konishi S."/>
            <person name="Sato K."/>
            <person name="Mori E."/>
            <person name="Abe Y."/>
            <person name="Kisaki G."/>
            <person name="Hamano K."/>
            <person name="Suezawa K."/>
            <person name="Otani M."/>
            <person name="Fukuda T."/>
            <person name="Manabe T."/>
            <person name="Gomi K."/>
            <person name="Tabuchi M."/>
            <person name="Akimitsu K."/>
            <person name="Kataoka I."/>
        </authorList>
    </citation>
    <scope>NUCLEOTIDE SEQUENCE [LARGE SCALE GENOMIC DNA]</scope>
    <source>
        <strain evidence="3">cv. Fuchu</strain>
    </source>
</reference>
<dbReference type="Proteomes" id="UP000585474">
    <property type="component" value="Unassembled WGS sequence"/>
</dbReference>
<dbReference type="OrthoDB" id="1939383at2759"/>
<proteinExistence type="predicted"/>
<gene>
    <name evidence="2" type="ORF">Acr_08g0016370</name>
</gene>
<feature type="compositionally biased region" description="Basic residues" evidence="1">
    <location>
        <begin position="57"/>
        <end position="66"/>
    </location>
</feature>
<evidence type="ECO:0000256" key="1">
    <source>
        <dbReference type="SAM" id="MobiDB-lite"/>
    </source>
</evidence>
<organism evidence="2 3">
    <name type="scientific">Actinidia rufa</name>
    <dbReference type="NCBI Taxonomy" id="165716"/>
    <lineage>
        <taxon>Eukaryota</taxon>
        <taxon>Viridiplantae</taxon>
        <taxon>Streptophyta</taxon>
        <taxon>Embryophyta</taxon>
        <taxon>Tracheophyta</taxon>
        <taxon>Spermatophyta</taxon>
        <taxon>Magnoliopsida</taxon>
        <taxon>eudicotyledons</taxon>
        <taxon>Gunneridae</taxon>
        <taxon>Pentapetalae</taxon>
        <taxon>asterids</taxon>
        <taxon>Ericales</taxon>
        <taxon>Actinidiaceae</taxon>
        <taxon>Actinidia</taxon>
    </lineage>
</organism>
<dbReference type="AlphaFoldDB" id="A0A7J0F3H1"/>